<feature type="signal peptide" evidence="1">
    <location>
        <begin position="1"/>
        <end position="23"/>
    </location>
</feature>
<keyword evidence="1" id="KW-0732">Signal</keyword>
<sequence length="175" mass="20015">MGAPPSSSLSFLCASFIIQGCLFCSSSSSSGVYFISPSPKSSFTQSKFLPLNSAPMAAQHSSKTEARLRQLAALRSSRRPSSSKRLMNCTSHWSWIRNEWVLLVVEVVTVFYYRLQISTRNSGQMDFFRCLILLFLQHVFQESTHFNDGRVYSEVLSFLRDEGQFVLLHFQFIRF</sequence>
<dbReference type="AlphaFoldDB" id="A0A8J8T4Y1"/>
<evidence type="ECO:0000313" key="3">
    <source>
        <dbReference type="Proteomes" id="UP000785679"/>
    </source>
</evidence>
<organism evidence="2 3">
    <name type="scientific">Halteria grandinella</name>
    <dbReference type="NCBI Taxonomy" id="5974"/>
    <lineage>
        <taxon>Eukaryota</taxon>
        <taxon>Sar</taxon>
        <taxon>Alveolata</taxon>
        <taxon>Ciliophora</taxon>
        <taxon>Intramacronucleata</taxon>
        <taxon>Spirotrichea</taxon>
        <taxon>Stichotrichia</taxon>
        <taxon>Sporadotrichida</taxon>
        <taxon>Halteriidae</taxon>
        <taxon>Halteria</taxon>
    </lineage>
</organism>
<dbReference type="Proteomes" id="UP000785679">
    <property type="component" value="Unassembled WGS sequence"/>
</dbReference>
<keyword evidence="3" id="KW-1185">Reference proteome</keyword>
<dbReference type="EMBL" id="RRYP01004972">
    <property type="protein sequence ID" value="TNV82429.1"/>
    <property type="molecule type" value="Genomic_DNA"/>
</dbReference>
<protein>
    <submittedName>
        <fullName evidence="2">Uncharacterized protein</fullName>
    </submittedName>
</protein>
<comment type="caution">
    <text evidence="2">The sequence shown here is derived from an EMBL/GenBank/DDBJ whole genome shotgun (WGS) entry which is preliminary data.</text>
</comment>
<feature type="chain" id="PRO_5035151659" evidence="1">
    <location>
        <begin position="24"/>
        <end position="175"/>
    </location>
</feature>
<name>A0A8J8T4Y1_HALGN</name>
<gene>
    <name evidence="2" type="ORF">FGO68_gene1472</name>
</gene>
<accession>A0A8J8T4Y1</accession>
<reference evidence="2" key="1">
    <citation type="submission" date="2019-06" db="EMBL/GenBank/DDBJ databases">
        <authorList>
            <person name="Zheng W."/>
        </authorList>
    </citation>
    <scope>NUCLEOTIDE SEQUENCE</scope>
    <source>
        <strain evidence="2">QDHG01</strain>
    </source>
</reference>
<proteinExistence type="predicted"/>
<evidence type="ECO:0000313" key="2">
    <source>
        <dbReference type="EMBL" id="TNV82429.1"/>
    </source>
</evidence>
<evidence type="ECO:0000256" key="1">
    <source>
        <dbReference type="SAM" id="SignalP"/>
    </source>
</evidence>